<keyword evidence="5" id="KW-1185">Reference proteome</keyword>
<protein>
    <submittedName>
        <fullName evidence="4">ATP-binding protein</fullName>
    </submittedName>
</protein>
<dbReference type="Gene3D" id="3.30.565.10">
    <property type="entry name" value="Histidine kinase-like ATPase, C-terminal domain"/>
    <property type="match status" value="1"/>
</dbReference>
<gene>
    <name evidence="4" type="ORF">EBN88_15515</name>
</gene>
<proteinExistence type="predicted"/>
<comment type="caution">
    <text evidence="4">The sequence shown here is derived from an EMBL/GenBank/DDBJ whole genome shotgun (WGS) entry which is preliminary data.</text>
</comment>
<evidence type="ECO:0000256" key="2">
    <source>
        <dbReference type="SAM" id="MobiDB-lite"/>
    </source>
</evidence>
<sequence length="190" mass="20354">MTSPETSGTPHLVGPPLAVREPAVLSGGYRFRSITLIADYPDTPAAARHTARLVLGEWGLAGLADDVELCVSELVGNAIHHAAPDGRRVQLAGERRVVVAFRYWPRSLFVEVSDEDSTPPTLPAGDPVDPSPGSEDALLAEGGRGLFIVQSLADATWWAPADQGGKSVFCRFDLAEERERSFETRFTSGG</sequence>
<reference evidence="4 5" key="1">
    <citation type="submission" date="2018-10" db="EMBL/GenBank/DDBJ databases">
        <title>Isolation, diversity and antifungal activity of actinobacteria from wheat.</title>
        <authorList>
            <person name="Han C."/>
        </authorList>
    </citation>
    <scope>NUCLEOTIDE SEQUENCE [LARGE SCALE GENOMIC DNA]</scope>
    <source>
        <strain evidence="4 5">NEAU-YY642</strain>
    </source>
</reference>
<organism evidence="4 5">
    <name type="scientific">Streptomyces triticirhizae</name>
    <dbReference type="NCBI Taxonomy" id="2483353"/>
    <lineage>
        <taxon>Bacteria</taxon>
        <taxon>Bacillati</taxon>
        <taxon>Actinomycetota</taxon>
        <taxon>Actinomycetes</taxon>
        <taxon>Kitasatosporales</taxon>
        <taxon>Streptomycetaceae</taxon>
        <taxon>Streptomyces</taxon>
    </lineage>
</organism>
<dbReference type="Pfam" id="PF13581">
    <property type="entry name" value="HATPase_c_2"/>
    <property type="match status" value="1"/>
</dbReference>
<keyword evidence="4" id="KW-0067">ATP-binding</keyword>
<dbReference type="InterPro" id="IPR050267">
    <property type="entry name" value="Anti-sigma-factor_SerPK"/>
</dbReference>
<dbReference type="GO" id="GO:0004674">
    <property type="term" value="F:protein serine/threonine kinase activity"/>
    <property type="evidence" value="ECO:0007669"/>
    <property type="project" value="UniProtKB-KW"/>
</dbReference>
<dbReference type="RefSeq" id="WP_122184472.1">
    <property type="nucleotide sequence ID" value="NZ_RFFJ01000079.1"/>
</dbReference>
<dbReference type="Proteomes" id="UP000278673">
    <property type="component" value="Unassembled WGS sequence"/>
</dbReference>
<feature type="region of interest" description="Disordered" evidence="2">
    <location>
        <begin position="113"/>
        <end position="134"/>
    </location>
</feature>
<feature type="domain" description="Histidine kinase/HSP90-like ATPase" evidence="3">
    <location>
        <begin position="43"/>
        <end position="158"/>
    </location>
</feature>
<keyword evidence="1" id="KW-0418">Kinase</keyword>
<name>A0A3M2LNT4_9ACTN</name>
<evidence type="ECO:0000256" key="1">
    <source>
        <dbReference type="ARBA" id="ARBA00022527"/>
    </source>
</evidence>
<evidence type="ECO:0000259" key="3">
    <source>
        <dbReference type="Pfam" id="PF13581"/>
    </source>
</evidence>
<dbReference type="InterPro" id="IPR003594">
    <property type="entry name" value="HATPase_dom"/>
</dbReference>
<evidence type="ECO:0000313" key="4">
    <source>
        <dbReference type="EMBL" id="RMI39089.1"/>
    </source>
</evidence>
<dbReference type="PANTHER" id="PTHR35526:SF3">
    <property type="entry name" value="ANTI-SIGMA-F FACTOR RSBW"/>
    <property type="match status" value="1"/>
</dbReference>
<dbReference type="EMBL" id="RFFJ01000079">
    <property type="protein sequence ID" value="RMI39089.1"/>
    <property type="molecule type" value="Genomic_DNA"/>
</dbReference>
<dbReference type="AlphaFoldDB" id="A0A3M2LNT4"/>
<dbReference type="SUPFAM" id="SSF55874">
    <property type="entry name" value="ATPase domain of HSP90 chaperone/DNA topoisomerase II/histidine kinase"/>
    <property type="match status" value="1"/>
</dbReference>
<dbReference type="PANTHER" id="PTHR35526">
    <property type="entry name" value="ANTI-SIGMA-F FACTOR RSBW-RELATED"/>
    <property type="match status" value="1"/>
</dbReference>
<keyword evidence="1" id="KW-0723">Serine/threonine-protein kinase</keyword>
<keyword evidence="4" id="KW-0547">Nucleotide-binding</keyword>
<dbReference type="GO" id="GO:0005524">
    <property type="term" value="F:ATP binding"/>
    <property type="evidence" value="ECO:0007669"/>
    <property type="project" value="UniProtKB-KW"/>
</dbReference>
<keyword evidence="1" id="KW-0808">Transferase</keyword>
<evidence type="ECO:0000313" key="5">
    <source>
        <dbReference type="Proteomes" id="UP000278673"/>
    </source>
</evidence>
<dbReference type="InterPro" id="IPR036890">
    <property type="entry name" value="HATPase_C_sf"/>
</dbReference>
<dbReference type="CDD" id="cd16936">
    <property type="entry name" value="HATPase_RsbW-like"/>
    <property type="match status" value="1"/>
</dbReference>
<accession>A0A3M2LNT4</accession>